<dbReference type="AlphaFoldDB" id="A0A7W9Q2F7"/>
<dbReference type="EMBL" id="JACHJK010000024">
    <property type="protein sequence ID" value="MBB5932320.1"/>
    <property type="molecule type" value="Genomic_DNA"/>
</dbReference>
<evidence type="ECO:0000313" key="2">
    <source>
        <dbReference type="Proteomes" id="UP000585836"/>
    </source>
</evidence>
<sequence length="110" mass="11371">MPRTSLTAIQASRAGTTLPAATAGDATNGNQIANDGRVILIVKNTNGASTARTITFQTSHSVDGLTNPTRQESIPAGETQVFGPFSPNDYGSVLAFDVSNAEVTIQAVHV</sequence>
<dbReference type="RefSeq" id="WP_184974503.1">
    <property type="nucleotide sequence ID" value="NZ_BAAAWF010000065.1"/>
</dbReference>
<dbReference type="Proteomes" id="UP000585836">
    <property type="component" value="Unassembled WGS sequence"/>
</dbReference>
<comment type="caution">
    <text evidence="1">The sequence shown here is derived from an EMBL/GenBank/DDBJ whole genome shotgun (WGS) entry which is preliminary data.</text>
</comment>
<reference evidence="1 2" key="1">
    <citation type="submission" date="2020-08" db="EMBL/GenBank/DDBJ databases">
        <title>Genomic Encyclopedia of Type Strains, Phase III (KMG-III): the genomes of soil and plant-associated and newly described type strains.</title>
        <authorList>
            <person name="Whitman W."/>
        </authorList>
    </citation>
    <scope>NUCLEOTIDE SEQUENCE [LARGE SCALE GENOMIC DNA]</scope>
    <source>
        <strain evidence="1 2">CECT 3313</strain>
    </source>
</reference>
<evidence type="ECO:0000313" key="1">
    <source>
        <dbReference type="EMBL" id="MBB5932320.1"/>
    </source>
</evidence>
<accession>A0A7W9Q2F7</accession>
<proteinExistence type="predicted"/>
<gene>
    <name evidence="1" type="ORF">FHS34_007830</name>
</gene>
<organism evidence="1 2">
    <name type="scientific">Streptomyces echinatus</name>
    <dbReference type="NCBI Taxonomy" id="67293"/>
    <lineage>
        <taxon>Bacteria</taxon>
        <taxon>Bacillati</taxon>
        <taxon>Actinomycetota</taxon>
        <taxon>Actinomycetes</taxon>
        <taxon>Kitasatosporales</taxon>
        <taxon>Streptomycetaceae</taxon>
        <taxon>Streptomyces</taxon>
    </lineage>
</organism>
<protein>
    <submittedName>
        <fullName evidence="1">Uncharacterized protein</fullName>
    </submittedName>
</protein>
<name>A0A7W9Q2F7_9ACTN</name>
<keyword evidence="2" id="KW-1185">Reference proteome</keyword>